<dbReference type="Proteomes" id="UP001500192">
    <property type="component" value="Unassembled WGS sequence"/>
</dbReference>
<keyword evidence="2 4" id="KW-0238">DNA-binding</keyword>
<dbReference type="InterPro" id="IPR001647">
    <property type="entry name" value="HTH_TetR"/>
</dbReference>
<dbReference type="InterPro" id="IPR009057">
    <property type="entry name" value="Homeodomain-like_sf"/>
</dbReference>
<gene>
    <name evidence="6" type="ORF">GCM10023214_70370</name>
</gene>
<organism evidence="6 7">
    <name type="scientific">Amycolatopsis dongchuanensis</name>
    <dbReference type="NCBI Taxonomy" id="1070866"/>
    <lineage>
        <taxon>Bacteria</taxon>
        <taxon>Bacillati</taxon>
        <taxon>Actinomycetota</taxon>
        <taxon>Actinomycetes</taxon>
        <taxon>Pseudonocardiales</taxon>
        <taxon>Pseudonocardiaceae</taxon>
        <taxon>Amycolatopsis</taxon>
    </lineage>
</organism>
<dbReference type="InterPro" id="IPR050109">
    <property type="entry name" value="HTH-type_TetR-like_transc_reg"/>
</dbReference>
<dbReference type="Pfam" id="PF00440">
    <property type="entry name" value="TetR_N"/>
    <property type="match status" value="1"/>
</dbReference>
<accession>A0ABP8VNH1</accession>
<reference evidence="7" key="1">
    <citation type="journal article" date="2019" name="Int. J. Syst. Evol. Microbiol.">
        <title>The Global Catalogue of Microorganisms (GCM) 10K type strain sequencing project: providing services to taxonomists for standard genome sequencing and annotation.</title>
        <authorList>
            <consortium name="The Broad Institute Genomics Platform"/>
            <consortium name="The Broad Institute Genome Sequencing Center for Infectious Disease"/>
            <person name="Wu L."/>
            <person name="Ma J."/>
        </authorList>
    </citation>
    <scope>NUCLEOTIDE SEQUENCE [LARGE SCALE GENOMIC DNA]</scope>
    <source>
        <strain evidence="7">JCM 18054</strain>
    </source>
</reference>
<evidence type="ECO:0000259" key="5">
    <source>
        <dbReference type="PROSITE" id="PS50977"/>
    </source>
</evidence>
<dbReference type="PANTHER" id="PTHR30055:SF234">
    <property type="entry name" value="HTH-TYPE TRANSCRIPTIONAL REGULATOR BETI"/>
    <property type="match status" value="1"/>
</dbReference>
<dbReference type="SUPFAM" id="SSF46689">
    <property type="entry name" value="Homeodomain-like"/>
    <property type="match status" value="1"/>
</dbReference>
<dbReference type="InterPro" id="IPR036271">
    <property type="entry name" value="Tet_transcr_reg_TetR-rel_C_sf"/>
</dbReference>
<dbReference type="EMBL" id="BAABIB010000148">
    <property type="protein sequence ID" value="GAA4666559.1"/>
    <property type="molecule type" value="Genomic_DNA"/>
</dbReference>
<dbReference type="PRINTS" id="PR00455">
    <property type="entry name" value="HTHTETR"/>
</dbReference>
<evidence type="ECO:0000256" key="4">
    <source>
        <dbReference type="PROSITE-ProRule" id="PRU00335"/>
    </source>
</evidence>
<dbReference type="SUPFAM" id="SSF48498">
    <property type="entry name" value="Tetracyclin repressor-like, C-terminal domain"/>
    <property type="match status" value="1"/>
</dbReference>
<keyword evidence="3" id="KW-0804">Transcription</keyword>
<evidence type="ECO:0000256" key="3">
    <source>
        <dbReference type="ARBA" id="ARBA00023163"/>
    </source>
</evidence>
<feature type="domain" description="HTH tetR-type" evidence="5">
    <location>
        <begin position="13"/>
        <end position="72"/>
    </location>
</feature>
<feature type="DNA-binding region" description="H-T-H motif" evidence="4">
    <location>
        <begin position="35"/>
        <end position="54"/>
    </location>
</feature>
<evidence type="ECO:0000313" key="7">
    <source>
        <dbReference type="Proteomes" id="UP001500192"/>
    </source>
</evidence>
<dbReference type="PANTHER" id="PTHR30055">
    <property type="entry name" value="HTH-TYPE TRANSCRIPTIONAL REGULATOR RUTR"/>
    <property type="match status" value="1"/>
</dbReference>
<dbReference type="InterPro" id="IPR049445">
    <property type="entry name" value="TetR_SbtR-like_C"/>
</dbReference>
<evidence type="ECO:0000256" key="1">
    <source>
        <dbReference type="ARBA" id="ARBA00023015"/>
    </source>
</evidence>
<keyword evidence="7" id="KW-1185">Reference proteome</keyword>
<dbReference type="PROSITE" id="PS01081">
    <property type="entry name" value="HTH_TETR_1"/>
    <property type="match status" value="1"/>
</dbReference>
<evidence type="ECO:0000256" key="2">
    <source>
        <dbReference type="ARBA" id="ARBA00023125"/>
    </source>
</evidence>
<dbReference type="InterPro" id="IPR023772">
    <property type="entry name" value="DNA-bd_HTH_TetR-type_CS"/>
</dbReference>
<dbReference type="RefSeq" id="WP_346056328.1">
    <property type="nucleotide sequence ID" value="NZ_BAABIB010000148.1"/>
</dbReference>
<sequence length="197" mass="21441">MNPPSRTLRADAARNRELLLAAAEAEFAERGPDASVADIARRAGVGKGTVFRHFATKEELIAAVVRPHVSALDEAGRRLLDAEDPGAALLEFLTVAGGQREQRDLSFLLNADDAGPEVVELRERLYGTVRRLVDRAREAGAVRPDVTGNDVVLLMCAPNHVVSFVKDPPPDLWRRYLGIIFDGLRPEGAHPLPVPES</sequence>
<dbReference type="Gene3D" id="1.10.357.10">
    <property type="entry name" value="Tetracycline Repressor, domain 2"/>
    <property type="match status" value="1"/>
</dbReference>
<dbReference type="Pfam" id="PF21597">
    <property type="entry name" value="TetR_C_43"/>
    <property type="match status" value="1"/>
</dbReference>
<dbReference type="PROSITE" id="PS50977">
    <property type="entry name" value="HTH_TETR_2"/>
    <property type="match status" value="1"/>
</dbReference>
<protein>
    <submittedName>
        <fullName evidence="6">TetR/AcrR family transcriptional regulator</fullName>
    </submittedName>
</protein>
<evidence type="ECO:0000313" key="6">
    <source>
        <dbReference type="EMBL" id="GAA4666559.1"/>
    </source>
</evidence>
<name>A0ABP8VNH1_9PSEU</name>
<proteinExistence type="predicted"/>
<comment type="caution">
    <text evidence="6">The sequence shown here is derived from an EMBL/GenBank/DDBJ whole genome shotgun (WGS) entry which is preliminary data.</text>
</comment>
<keyword evidence="1" id="KW-0805">Transcription regulation</keyword>